<gene>
    <name evidence="2" type="ORF">CkaCkLH20_04555</name>
</gene>
<feature type="compositionally biased region" description="Polar residues" evidence="1">
    <location>
        <begin position="148"/>
        <end position="157"/>
    </location>
</feature>
<feature type="compositionally biased region" description="Low complexity" evidence="1">
    <location>
        <begin position="85"/>
        <end position="105"/>
    </location>
</feature>
<dbReference type="EMBL" id="JAATWM020000012">
    <property type="protein sequence ID" value="KAF9877979.1"/>
    <property type="molecule type" value="Genomic_DNA"/>
</dbReference>
<organism evidence="2 3">
    <name type="scientific">Colletotrichum karsti</name>
    <dbReference type="NCBI Taxonomy" id="1095194"/>
    <lineage>
        <taxon>Eukaryota</taxon>
        <taxon>Fungi</taxon>
        <taxon>Dikarya</taxon>
        <taxon>Ascomycota</taxon>
        <taxon>Pezizomycotina</taxon>
        <taxon>Sordariomycetes</taxon>
        <taxon>Hypocreomycetidae</taxon>
        <taxon>Glomerellales</taxon>
        <taxon>Glomerellaceae</taxon>
        <taxon>Colletotrichum</taxon>
        <taxon>Colletotrichum boninense species complex</taxon>
    </lineage>
</organism>
<protein>
    <submittedName>
        <fullName evidence="2">Uncharacterized protein</fullName>
    </submittedName>
</protein>
<feature type="region of interest" description="Disordered" evidence="1">
    <location>
        <begin position="1"/>
        <end position="114"/>
    </location>
</feature>
<dbReference type="Proteomes" id="UP000781932">
    <property type="component" value="Unassembled WGS sequence"/>
</dbReference>
<evidence type="ECO:0000313" key="3">
    <source>
        <dbReference type="Proteomes" id="UP000781932"/>
    </source>
</evidence>
<dbReference type="GeneID" id="62160348"/>
<reference evidence="2" key="2">
    <citation type="submission" date="2020-11" db="EMBL/GenBank/DDBJ databases">
        <title>Whole genome sequencing of Colletotrichum sp.</title>
        <authorList>
            <person name="Li H."/>
        </authorList>
    </citation>
    <scope>NUCLEOTIDE SEQUENCE</scope>
    <source>
        <strain evidence="2">CkLH20</strain>
    </source>
</reference>
<name>A0A9P6LJ46_9PEZI</name>
<dbReference type="AlphaFoldDB" id="A0A9P6LJ46"/>
<sequence length="324" mass="35217">MSSNESSPYTIPYTGAPGQQVAGVIVPASSKETGPAAHPAAPQDQKDQASFQRPVVAEEPSAPNMDHSKGESMMMSGANGMGVTSDSNSASRRSSVVPTTSTGPSDRIPGRFASASAGKDGIATILPEHRGSKDIHSSEKKEDKTPKAQGSQSQGTASFGLDGASDTPRVLRNPYIIPISGRLSRNDSPMLFRELQTTRFENEQLRQMLHSSNVVAYQWYCKCVNSNNQVNELKAAKDLLTSTVLSLNSKVQQMDPDMYCNLPASLKEMLEDIREEWKYDEWYKAFIDPASDDYVPQNWILDSDLEEEVHGLGISTASSHASDV</sequence>
<feature type="region of interest" description="Disordered" evidence="1">
    <location>
        <begin position="126"/>
        <end position="166"/>
    </location>
</feature>
<dbReference type="OrthoDB" id="4851709at2759"/>
<keyword evidence="3" id="KW-1185">Reference proteome</keyword>
<feature type="compositionally biased region" description="Basic and acidic residues" evidence="1">
    <location>
        <begin position="127"/>
        <end position="146"/>
    </location>
</feature>
<comment type="caution">
    <text evidence="2">The sequence shown here is derived from an EMBL/GenBank/DDBJ whole genome shotgun (WGS) entry which is preliminary data.</text>
</comment>
<proteinExistence type="predicted"/>
<evidence type="ECO:0000256" key="1">
    <source>
        <dbReference type="SAM" id="MobiDB-lite"/>
    </source>
</evidence>
<accession>A0A9P6LJ46</accession>
<reference evidence="2" key="1">
    <citation type="submission" date="2020-03" db="EMBL/GenBank/DDBJ databases">
        <authorList>
            <person name="He L."/>
        </authorList>
    </citation>
    <scope>NUCLEOTIDE SEQUENCE</scope>
    <source>
        <strain evidence="2">CkLH20</strain>
    </source>
</reference>
<evidence type="ECO:0000313" key="2">
    <source>
        <dbReference type="EMBL" id="KAF9877979.1"/>
    </source>
</evidence>
<dbReference type="RefSeq" id="XP_038747440.1">
    <property type="nucleotide sequence ID" value="XM_038887274.1"/>
</dbReference>